<reference evidence="1" key="1">
    <citation type="submission" date="2021-06" db="EMBL/GenBank/DDBJ databases">
        <authorList>
            <person name="Kallberg Y."/>
            <person name="Tangrot J."/>
            <person name="Rosling A."/>
        </authorList>
    </citation>
    <scope>NUCLEOTIDE SEQUENCE</scope>
    <source>
        <strain evidence="1">CL551</strain>
    </source>
</reference>
<evidence type="ECO:0000313" key="2">
    <source>
        <dbReference type="Proteomes" id="UP000789342"/>
    </source>
</evidence>
<organism evidence="1 2">
    <name type="scientific">Acaulospora morrowiae</name>
    <dbReference type="NCBI Taxonomy" id="94023"/>
    <lineage>
        <taxon>Eukaryota</taxon>
        <taxon>Fungi</taxon>
        <taxon>Fungi incertae sedis</taxon>
        <taxon>Mucoromycota</taxon>
        <taxon>Glomeromycotina</taxon>
        <taxon>Glomeromycetes</taxon>
        <taxon>Diversisporales</taxon>
        <taxon>Acaulosporaceae</taxon>
        <taxon>Acaulospora</taxon>
    </lineage>
</organism>
<feature type="non-terminal residue" evidence="1">
    <location>
        <position position="1"/>
    </location>
</feature>
<comment type="caution">
    <text evidence="1">The sequence shown here is derived from an EMBL/GenBank/DDBJ whole genome shotgun (WGS) entry which is preliminary data.</text>
</comment>
<proteinExistence type="predicted"/>
<keyword evidence="2" id="KW-1185">Reference proteome</keyword>
<sequence>STPASSRWDDEEKTYEWDNLPILKLKSADAVHGTSDYDEYEDYNAQESYEYENNNYYAGEDYYDFNEYE</sequence>
<evidence type="ECO:0000313" key="1">
    <source>
        <dbReference type="EMBL" id="CAG8728865.1"/>
    </source>
</evidence>
<dbReference type="EMBL" id="CAJVPV010025406">
    <property type="protein sequence ID" value="CAG8728865.1"/>
    <property type="molecule type" value="Genomic_DNA"/>
</dbReference>
<accession>A0A9N9NFU7</accession>
<dbReference type="AlphaFoldDB" id="A0A9N9NFU7"/>
<protein>
    <submittedName>
        <fullName evidence="1">13590_t:CDS:1</fullName>
    </submittedName>
</protein>
<gene>
    <name evidence="1" type="ORF">AMORRO_LOCUS13862</name>
</gene>
<dbReference type="Proteomes" id="UP000789342">
    <property type="component" value="Unassembled WGS sequence"/>
</dbReference>
<name>A0A9N9NFU7_9GLOM</name>
<dbReference type="OrthoDB" id="511529at2759"/>